<protein>
    <submittedName>
        <fullName evidence="2">Uncharacterized protein</fullName>
    </submittedName>
</protein>
<evidence type="ECO:0000256" key="1">
    <source>
        <dbReference type="SAM" id="MobiDB-lite"/>
    </source>
</evidence>
<accession>A0A7J6ACR6</accession>
<feature type="region of interest" description="Disordered" evidence="1">
    <location>
        <begin position="7"/>
        <end position="66"/>
    </location>
</feature>
<dbReference type="Proteomes" id="UP000593565">
    <property type="component" value="Unassembled WGS sequence"/>
</dbReference>
<sequence length="201" mass="22944">MCIDVMVTEGRKQRESRSSGWWRRRKTTTTGVVKAAARKSSRRSGRRSLPVKEKQKQADALPSGAMAPRNTTQYLMELVYSDLNITAPYSPPRHGNACSCNSQCTNEDTMDFQHRDFESKSRNLPPLNLIKTKRHACAVGGSWLCVMCRCLQTELSEQRRLWTRGRKAPGLQAWGNSLIFRSDSRCTLMHCEVTVDMFERI</sequence>
<evidence type="ECO:0000313" key="3">
    <source>
        <dbReference type="Proteomes" id="UP000593565"/>
    </source>
</evidence>
<gene>
    <name evidence="2" type="ORF">AMELA_G00183260</name>
</gene>
<dbReference type="EMBL" id="JAAGNN010000015">
    <property type="protein sequence ID" value="KAF4079869.1"/>
    <property type="molecule type" value="Genomic_DNA"/>
</dbReference>
<comment type="caution">
    <text evidence="2">The sequence shown here is derived from an EMBL/GenBank/DDBJ whole genome shotgun (WGS) entry which is preliminary data.</text>
</comment>
<keyword evidence="3" id="KW-1185">Reference proteome</keyword>
<evidence type="ECO:0000313" key="2">
    <source>
        <dbReference type="EMBL" id="KAF4079869.1"/>
    </source>
</evidence>
<proteinExistence type="predicted"/>
<organism evidence="2 3">
    <name type="scientific">Ameiurus melas</name>
    <name type="common">Black bullhead</name>
    <name type="synonym">Silurus melas</name>
    <dbReference type="NCBI Taxonomy" id="219545"/>
    <lineage>
        <taxon>Eukaryota</taxon>
        <taxon>Metazoa</taxon>
        <taxon>Chordata</taxon>
        <taxon>Craniata</taxon>
        <taxon>Vertebrata</taxon>
        <taxon>Euteleostomi</taxon>
        <taxon>Actinopterygii</taxon>
        <taxon>Neopterygii</taxon>
        <taxon>Teleostei</taxon>
        <taxon>Ostariophysi</taxon>
        <taxon>Siluriformes</taxon>
        <taxon>Ictaluridae</taxon>
        <taxon>Ameiurus</taxon>
    </lineage>
</organism>
<dbReference type="AlphaFoldDB" id="A0A7J6ACR6"/>
<feature type="compositionally biased region" description="Basic residues" evidence="1">
    <location>
        <begin position="36"/>
        <end position="46"/>
    </location>
</feature>
<name>A0A7J6ACR6_AMEME</name>
<reference evidence="2 3" key="1">
    <citation type="submission" date="2020-02" db="EMBL/GenBank/DDBJ databases">
        <title>A chromosome-scale genome assembly of the black bullhead catfish (Ameiurus melas).</title>
        <authorList>
            <person name="Wen M."/>
            <person name="Zham M."/>
            <person name="Cabau C."/>
            <person name="Klopp C."/>
            <person name="Donnadieu C."/>
            <person name="Roques C."/>
            <person name="Bouchez O."/>
            <person name="Lampietro C."/>
            <person name="Jouanno E."/>
            <person name="Herpin A."/>
            <person name="Louis A."/>
            <person name="Berthelot C."/>
            <person name="Parey E."/>
            <person name="Roest-Crollius H."/>
            <person name="Braasch I."/>
            <person name="Postlethwait J."/>
            <person name="Robinson-Rechavi M."/>
            <person name="Echchiki A."/>
            <person name="Begum T."/>
            <person name="Montfort J."/>
            <person name="Schartl M."/>
            <person name="Bobe J."/>
            <person name="Guiguen Y."/>
        </authorList>
    </citation>
    <scope>NUCLEOTIDE SEQUENCE [LARGE SCALE GENOMIC DNA]</scope>
    <source>
        <strain evidence="2">M_S1</strain>
        <tissue evidence="2">Blood</tissue>
    </source>
</reference>